<gene>
    <name evidence="9" type="ORF">ACFPQ4_01265</name>
</gene>
<comment type="similarity">
    <text evidence="7">Belongs to the binding-protein-dependent transport system permease family.</text>
</comment>
<evidence type="ECO:0000256" key="7">
    <source>
        <dbReference type="RuleBase" id="RU363032"/>
    </source>
</evidence>
<feature type="transmembrane region" description="Helical" evidence="7">
    <location>
        <begin position="265"/>
        <end position="292"/>
    </location>
</feature>
<comment type="caution">
    <text evidence="9">The sequence shown here is derived from an EMBL/GenBank/DDBJ whole genome shotgun (WGS) entry which is preliminary data.</text>
</comment>
<feature type="transmembrane region" description="Helical" evidence="7">
    <location>
        <begin position="223"/>
        <end position="245"/>
    </location>
</feature>
<reference evidence="10" key="1">
    <citation type="journal article" date="2019" name="Int. J. Syst. Evol. Microbiol.">
        <title>The Global Catalogue of Microorganisms (GCM) 10K type strain sequencing project: providing services to taxonomists for standard genome sequencing and annotation.</title>
        <authorList>
            <consortium name="The Broad Institute Genomics Platform"/>
            <consortium name="The Broad Institute Genome Sequencing Center for Infectious Disease"/>
            <person name="Wu L."/>
            <person name="Ma J."/>
        </authorList>
    </citation>
    <scope>NUCLEOTIDE SEQUENCE [LARGE SCALE GENOMIC DNA]</scope>
    <source>
        <strain evidence="10">CGMCC 1.18578</strain>
    </source>
</reference>
<dbReference type="InterPro" id="IPR035906">
    <property type="entry name" value="MetI-like_sf"/>
</dbReference>
<dbReference type="RefSeq" id="WP_378109902.1">
    <property type="nucleotide sequence ID" value="NZ_JBHSNC010000005.1"/>
</dbReference>
<keyword evidence="2 7" id="KW-0813">Transport</keyword>
<dbReference type="SUPFAM" id="SSF161098">
    <property type="entry name" value="MetI-like"/>
    <property type="match status" value="1"/>
</dbReference>
<keyword evidence="3" id="KW-1003">Cell membrane</keyword>
<feature type="domain" description="ABC transmembrane type-1" evidence="8">
    <location>
        <begin position="78"/>
        <end position="289"/>
    </location>
</feature>
<dbReference type="Pfam" id="PF00528">
    <property type="entry name" value="BPD_transp_1"/>
    <property type="match status" value="1"/>
</dbReference>
<feature type="transmembrane region" description="Helical" evidence="7">
    <location>
        <begin position="85"/>
        <end position="104"/>
    </location>
</feature>
<evidence type="ECO:0000256" key="1">
    <source>
        <dbReference type="ARBA" id="ARBA00004651"/>
    </source>
</evidence>
<evidence type="ECO:0000313" key="9">
    <source>
        <dbReference type="EMBL" id="MFC5528090.1"/>
    </source>
</evidence>
<keyword evidence="4 7" id="KW-0812">Transmembrane</keyword>
<dbReference type="Proteomes" id="UP001596108">
    <property type="component" value="Unassembled WGS sequence"/>
</dbReference>
<evidence type="ECO:0000256" key="4">
    <source>
        <dbReference type="ARBA" id="ARBA00022692"/>
    </source>
</evidence>
<accession>A0ABW0QTE9</accession>
<keyword evidence="10" id="KW-1185">Reference proteome</keyword>
<dbReference type="PROSITE" id="PS50928">
    <property type="entry name" value="ABC_TM1"/>
    <property type="match status" value="1"/>
</dbReference>
<dbReference type="PANTHER" id="PTHR43227">
    <property type="entry name" value="BLL4140 PROTEIN"/>
    <property type="match status" value="1"/>
</dbReference>
<dbReference type="Gene3D" id="1.10.3720.10">
    <property type="entry name" value="MetI-like"/>
    <property type="match status" value="1"/>
</dbReference>
<evidence type="ECO:0000259" key="8">
    <source>
        <dbReference type="PROSITE" id="PS50928"/>
    </source>
</evidence>
<feature type="transmembrane region" description="Helical" evidence="7">
    <location>
        <begin position="15"/>
        <end position="37"/>
    </location>
</feature>
<dbReference type="InterPro" id="IPR050809">
    <property type="entry name" value="UgpAE/MalFG_permease"/>
</dbReference>
<keyword evidence="6 7" id="KW-0472">Membrane</keyword>
<organism evidence="9 10">
    <name type="scientific">Cohnella yongneupensis</name>
    <dbReference type="NCBI Taxonomy" id="425006"/>
    <lineage>
        <taxon>Bacteria</taxon>
        <taxon>Bacillati</taxon>
        <taxon>Bacillota</taxon>
        <taxon>Bacilli</taxon>
        <taxon>Bacillales</taxon>
        <taxon>Paenibacillaceae</taxon>
        <taxon>Cohnella</taxon>
    </lineage>
</organism>
<sequence length="300" mass="33323">MKKKRTLSLERKKELFGFLFVSPWLFGFLLLMVLPLYQSISFSYSKITIEASGFVSQNVGLDNYKTALQSDPWFNRILTEAISKMVLNVPLIIFFSLFAATLLSQKFRGRAFARAVFFLPVVLASGVIAGLDSGNLLGQFMGGASSNLEGNFSGFKSVDLRPLLLESGLDRGIVGYLTGAVDRIYQIISSSGVQIMIFLAGLQSIPPSLYEAAKMEGATGYESFWKITLPMMTPLILTNTVYSIIDSFYNNGVTSYMQNITFQQLNFGLSAAMAWIYFIVITVILAISTYALSKRVFYQN</sequence>
<keyword evidence="5 7" id="KW-1133">Transmembrane helix</keyword>
<evidence type="ECO:0000256" key="6">
    <source>
        <dbReference type="ARBA" id="ARBA00023136"/>
    </source>
</evidence>
<evidence type="ECO:0000256" key="5">
    <source>
        <dbReference type="ARBA" id="ARBA00022989"/>
    </source>
</evidence>
<protein>
    <submittedName>
        <fullName evidence="9">Carbohydrate ABC transporter permease</fullName>
    </submittedName>
</protein>
<feature type="transmembrane region" description="Helical" evidence="7">
    <location>
        <begin position="111"/>
        <end position="131"/>
    </location>
</feature>
<evidence type="ECO:0000256" key="2">
    <source>
        <dbReference type="ARBA" id="ARBA00022448"/>
    </source>
</evidence>
<proteinExistence type="inferred from homology"/>
<feature type="transmembrane region" description="Helical" evidence="7">
    <location>
        <begin position="184"/>
        <end position="202"/>
    </location>
</feature>
<dbReference type="InterPro" id="IPR000515">
    <property type="entry name" value="MetI-like"/>
</dbReference>
<dbReference type="PANTHER" id="PTHR43227:SF3">
    <property type="entry name" value="BINDING-PROTEIN-DEPENDENT TRANSPORT SYSTEMS INNER MEMBRANE COMPONENT"/>
    <property type="match status" value="1"/>
</dbReference>
<evidence type="ECO:0000313" key="10">
    <source>
        <dbReference type="Proteomes" id="UP001596108"/>
    </source>
</evidence>
<dbReference type="CDD" id="cd06261">
    <property type="entry name" value="TM_PBP2"/>
    <property type="match status" value="1"/>
</dbReference>
<evidence type="ECO:0000256" key="3">
    <source>
        <dbReference type="ARBA" id="ARBA00022475"/>
    </source>
</evidence>
<name>A0ABW0QTE9_9BACL</name>
<comment type="subcellular location">
    <subcellularLocation>
        <location evidence="1 7">Cell membrane</location>
        <topology evidence="1 7">Multi-pass membrane protein</topology>
    </subcellularLocation>
</comment>
<dbReference type="EMBL" id="JBHSNC010000005">
    <property type="protein sequence ID" value="MFC5528090.1"/>
    <property type="molecule type" value="Genomic_DNA"/>
</dbReference>